<protein>
    <recommendedName>
        <fullName evidence="5">Tat pathway signal sequence</fullName>
    </recommendedName>
</protein>
<dbReference type="PANTHER" id="PTHR33365">
    <property type="entry name" value="YALI0B05434P"/>
    <property type="match status" value="1"/>
</dbReference>
<comment type="similarity">
    <text evidence="2">Belongs to the ustYa family.</text>
</comment>
<sequence length="184" mass="21456">WTRFNGSLYNENKYRGPPSPELDAEWDRTPLILGSTASEIHQSQNDFSLETMVQLDDENGGPGYMSSLEMFHHLHCLNVLRKWTHIEHYKAIDPYWAQPDSYHLREHTDHCIDMLRQVLMCQSDTGLVTFHWTNKTDTPSPYFSTAHKCRDPEQVLQWAHGIAKPIHRHIYKKGGERTLADFPP</sequence>
<evidence type="ECO:0008006" key="5">
    <source>
        <dbReference type="Google" id="ProtNLM"/>
    </source>
</evidence>
<organism evidence="3 4">
    <name type="scientific">Lophiostoma macrostomum CBS 122681</name>
    <dbReference type="NCBI Taxonomy" id="1314788"/>
    <lineage>
        <taxon>Eukaryota</taxon>
        <taxon>Fungi</taxon>
        <taxon>Dikarya</taxon>
        <taxon>Ascomycota</taxon>
        <taxon>Pezizomycotina</taxon>
        <taxon>Dothideomycetes</taxon>
        <taxon>Pleosporomycetidae</taxon>
        <taxon>Pleosporales</taxon>
        <taxon>Lophiostomataceae</taxon>
        <taxon>Lophiostoma</taxon>
    </lineage>
</organism>
<comment type="pathway">
    <text evidence="1">Mycotoxin biosynthesis.</text>
</comment>
<dbReference type="Proteomes" id="UP000799324">
    <property type="component" value="Unassembled WGS sequence"/>
</dbReference>
<evidence type="ECO:0000256" key="2">
    <source>
        <dbReference type="ARBA" id="ARBA00035112"/>
    </source>
</evidence>
<dbReference type="Pfam" id="PF11807">
    <property type="entry name" value="UstYa"/>
    <property type="match status" value="1"/>
</dbReference>
<accession>A0A6A6SKY7</accession>
<evidence type="ECO:0000256" key="1">
    <source>
        <dbReference type="ARBA" id="ARBA00004685"/>
    </source>
</evidence>
<dbReference type="AlphaFoldDB" id="A0A6A6SKY7"/>
<dbReference type="PANTHER" id="PTHR33365:SF4">
    <property type="entry name" value="CYCLOCHLOROTINE BIOSYNTHESIS PROTEIN O"/>
    <property type="match status" value="1"/>
</dbReference>
<keyword evidence="4" id="KW-1185">Reference proteome</keyword>
<evidence type="ECO:0000313" key="3">
    <source>
        <dbReference type="EMBL" id="KAF2648526.1"/>
    </source>
</evidence>
<reference evidence="3" key="1">
    <citation type="journal article" date="2020" name="Stud. Mycol.">
        <title>101 Dothideomycetes genomes: a test case for predicting lifestyles and emergence of pathogens.</title>
        <authorList>
            <person name="Haridas S."/>
            <person name="Albert R."/>
            <person name="Binder M."/>
            <person name="Bloem J."/>
            <person name="Labutti K."/>
            <person name="Salamov A."/>
            <person name="Andreopoulos B."/>
            <person name="Baker S."/>
            <person name="Barry K."/>
            <person name="Bills G."/>
            <person name="Bluhm B."/>
            <person name="Cannon C."/>
            <person name="Castanera R."/>
            <person name="Culley D."/>
            <person name="Daum C."/>
            <person name="Ezra D."/>
            <person name="Gonzalez J."/>
            <person name="Henrissat B."/>
            <person name="Kuo A."/>
            <person name="Liang C."/>
            <person name="Lipzen A."/>
            <person name="Lutzoni F."/>
            <person name="Magnuson J."/>
            <person name="Mondo S."/>
            <person name="Nolan M."/>
            <person name="Ohm R."/>
            <person name="Pangilinan J."/>
            <person name="Park H.-J."/>
            <person name="Ramirez L."/>
            <person name="Alfaro M."/>
            <person name="Sun H."/>
            <person name="Tritt A."/>
            <person name="Yoshinaga Y."/>
            <person name="Zwiers L.-H."/>
            <person name="Turgeon B."/>
            <person name="Goodwin S."/>
            <person name="Spatafora J."/>
            <person name="Crous P."/>
            <person name="Grigoriev I."/>
        </authorList>
    </citation>
    <scope>NUCLEOTIDE SEQUENCE</scope>
    <source>
        <strain evidence="3">CBS 122681</strain>
    </source>
</reference>
<dbReference type="OrthoDB" id="3687641at2759"/>
<dbReference type="GO" id="GO:0043386">
    <property type="term" value="P:mycotoxin biosynthetic process"/>
    <property type="evidence" value="ECO:0007669"/>
    <property type="project" value="InterPro"/>
</dbReference>
<dbReference type="EMBL" id="MU004534">
    <property type="protein sequence ID" value="KAF2648526.1"/>
    <property type="molecule type" value="Genomic_DNA"/>
</dbReference>
<dbReference type="InterPro" id="IPR021765">
    <property type="entry name" value="UstYa-like"/>
</dbReference>
<feature type="non-terminal residue" evidence="3">
    <location>
        <position position="1"/>
    </location>
</feature>
<evidence type="ECO:0000313" key="4">
    <source>
        <dbReference type="Proteomes" id="UP000799324"/>
    </source>
</evidence>
<name>A0A6A6SKY7_9PLEO</name>
<gene>
    <name evidence="3" type="ORF">K491DRAFT_612600</name>
</gene>
<proteinExistence type="inferred from homology"/>